<reference evidence="9" key="3">
    <citation type="journal article" date="2017" name="Nature">
        <title>Genome sequence of the progenitor of the wheat D genome Aegilops tauschii.</title>
        <authorList>
            <person name="Luo M.C."/>
            <person name="Gu Y.Q."/>
            <person name="Puiu D."/>
            <person name="Wang H."/>
            <person name="Twardziok S.O."/>
            <person name="Deal K.R."/>
            <person name="Huo N."/>
            <person name="Zhu T."/>
            <person name="Wang L."/>
            <person name="Wang Y."/>
            <person name="McGuire P.E."/>
            <person name="Liu S."/>
            <person name="Long H."/>
            <person name="Ramasamy R.K."/>
            <person name="Rodriguez J.C."/>
            <person name="Van S.L."/>
            <person name="Yuan L."/>
            <person name="Wang Z."/>
            <person name="Xia Z."/>
            <person name="Xiao L."/>
            <person name="Anderson O.D."/>
            <person name="Ouyang S."/>
            <person name="Liang Y."/>
            <person name="Zimin A.V."/>
            <person name="Pertea G."/>
            <person name="Qi P."/>
            <person name="Bennetzen J.L."/>
            <person name="Dai X."/>
            <person name="Dawson M.W."/>
            <person name="Muller H.G."/>
            <person name="Kugler K."/>
            <person name="Rivarola-Duarte L."/>
            <person name="Spannagl M."/>
            <person name="Mayer K.F.X."/>
            <person name="Lu F.H."/>
            <person name="Bevan M.W."/>
            <person name="Leroy P."/>
            <person name="Li P."/>
            <person name="You F.M."/>
            <person name="Sun Q."/>
            <person name="Liu Z."/>
            <person name="Lyons E."/>
            <person name="Wicker T."/>
            <person name="Salzberg S.L."/>
            <person name="Devos K.M."/>
            <person name="Dvorak J."/>
        </authorList>
    </citation>
    <scope>NUCLEOTIDE SEQUENCE [LARGE SCALE GENOMIC DNA]</scope>
    <source>
        <strain evidence="9">cv. AL8/78</strain>
    </source>
</reference>
<evidence type="ECO:0000256" key="7">
    <source>
        <dbReference type="SAM" id="MobiDB-lite"/>
    </source>
</evidence>
<feature type="transmembrane region" description="Helical" evidence="8">
    <location>
        <begin position="98"/>
        <end position="120"/>
    </location>
</feature>
<dbReference type="GO" id="GO:0048316">
    <property type="term" value="P:seed development"/>
    <property type="evidence" value="ECO:0007669"/>
    <property type="project" value="TreeGrafter"/>
</dbReference>
<feature type="transmembrane region" description="Helical" evidence="8">
    <location>
        <begin position="289"/>
        <end position="309"/>
    </location>
</feature>
<accession>A0A453SNU6</accession>
<evidence type="ECO:0000256" key="6">
    <source>
        <dbReference type="ARBA" id="ARBA00023136"/>
    </source>
</evidence>
<reference evidence="10" key="2">
    <citation type="journal article" date="2017" name="Nat. Plants">
        <title>The Aegilops tauschii genome reveals multiple impacts of transposons.</title>
        <authorList>
            <person name="Zhao G."/>
            <person name="Zou C."/>
            <person name="Li K."/>
            <person name="Wang K."/>
            <person name="Li T."/>
            <person name="Gao L."/>
            <person name="Zhang X."/>
            <person name="Wang H."/>
            <person name="Yang Z."/>
            <person name="Liu X."/>
            <person name="Jiang W."/>
            <person name="Mao L."/>
            <person name="Kong X."/>
            <person name="Jiao Y."/>
            <person name="Jia J."/>
        </authorList>
    </citation>
    <scope>NUCLEOTIDE SEQUENCE [LARGE SCALE GENOMIC DNA]</scope>
    <source>
        <strain evidence="10">cv. AL8/78</strain>
    </source>
</reference>
<reference evidence="9" key="5">
    <citation type="journal article" date="2021" name="G3 (Bethesda)">
        <title>Aegilops tauschii genome assembly Aet v5.0 features greater sequence contiguity and improved annotation.</title>
        <authorList>
            <person name="Wang L."/>
            <person name="Zhu T."/>
            <person name="Rodriguez J.C."/>
            <person name="Deal K.R."/>
            <person name="Dubcovsky J."/>
            <person name="McGuire P.E."/>
            <person name="Lux T."/>
            <person name="Spannagl M."/>
            <person name="Mayer K.F.X."/>
            <person name="Baldrich P."/>
            <person name="Meyers B.C."/>
            <person name="Huo N."/>
            <person name="Gu Y.Q."/>
            <person name="Zhou H."/>
            <person name="Devos K.M."/>
            <person name="Bennetzen J.L."/>
            <person name="Unver T."/>
            <person name="Budak H."/>
            <person name="Gulick P.J."/>
            <person name="Galiba G."/>
            <person name="Kalapos B."/>
            <person name="Nelson D.R."/>
            <person name="Li P."/>
            <person name="You F.M."/>
            <person name="Luo M.C."/>
            <person name="Dvorak J."/>
        </authorList>
    </citation>
    <scope>NUCLEOTIDE SEQUENCE [LARGE SCALE GENOMIC DNA]</scope>
    <source>
        <strain evidence="9">cv. AL8/78</strain>
    </source>
</reference>
<dbReference type="Gramene" id="AET7Gv21018100.3">
    <property type="protein sequence ID" value="AET7Gv21018100.3"/>
    <property type="gene ID" value="AET7Gv21018100"/>
</dbReference>
<proteinExistence type="inferred from homology"/>
<feature type="region of interest" description="Disordered" evidence="7">
    <location>
        <begin position="1"/>
        <end position="28"/>
    </location>
</feature>
<dbReference type="NCBIfam" id="TIGR00728">
    <property type="entry name" value="OPT_sfam"/>
    <property type="match status" value="1"/>
</dbReference>
<dbReference type="InterPro" id="IPR045035">
    <property type="entry name" value="YSL-like"/>
</dbReference>
<feature type="transmembrane region" description="Helical" evidence="8">
    <location>
        <begin position="439"/>
        <end position="458"/>
    </location>
</feature>
<dbReference type="GO" id="GO:0005886">
    <property type="term" value="C:plasma membrane"/>
    <property type="evidence" value="ECO:0007669"/>
    <property type="project" value="TreeGrafter"/>
</dbReference>
<keyword evidence="6 8" id="KW-0472">Membrane</keyword>
<evidence type="ECO:0000256" key="2">
    <source>
        <dbReference type="ARBA" id="ARBA00010276"/>
    </source>
</evidence>
<evidence type="ECO:0000256" key="3">
    <source>
        <dbReference type="ARBA" id="ARBA00022448"/>
    </source>
</evidence>
<reference evidence="10" key="1">
    <citation type="journal article" date="2014" name="Science">
        <title>Ancient hybridizations among the ancestral genomes of bread wheat.</title>
        <authorList>
            <consortium name="International Wheat Genome Sequencing Consortium,"/>
            <person name="Marcussen T."/>
            <person name="Sandve S.R."/>
            <person name="Heier L."/>
            <person name="Spannagl M."/>
            <person name="Pfeifer M."/>
            <person name="Jakobsen K.S."/>
            <person name="Wulff B.B."/>
            <person name="Steuernagel B."/>
            <person name="Mayer K.F."/>
            <person name="Olsen O.A."/>
        </authorList>
    </citation>
    <scope>NUCLEOTIDE SEQUENCE [LARGE SCALE GENOMIC DNA]</scope>
    <source>
        <strain evidence="10">cv. AL8/78</strain>
    </source>
</reference>
<evidence type="ECO:0000256" key="5">
    <source>
        <dbReference type="ARBA" id="ARBA00022989"/>
    </source>
</evidence>
<evidence type="ECO:0000313" key="10">
    <source>
        <dbReference type="Proteomes" id="UP000015105"/>
    </source>
</evidence>
<feature type="transmembrane region" description="Helical" evidence="8">
    <location>
        <begin position="377"/>
        <end position="402"/>
    </location>
</feature>
<evidence type="ECO:0000256" key="8">
    <source>
        <dbReference type="SAM" id="Phobius"/>
    </source>
</evidence>
<reference evidence="9" key="4">
    <citation type="submission" date="2019-03" db="UniProtKB">
        <authorList>
            <consortium name="EnsemblPlants"/>
        </authorList>
    </citation>
    <scope>IDENTIFICATION</scope>
</reference>
<feature type="transmembrane region" description="Helical" evidence="8">
    <location>
        <begin position="414"/>
        <end position="433"/>
    </location>
</feature>
<sequence length="546" mass="59611">RDEDRPHHRAGANAQRLHRAGRLPRAPRLDPGLARLGIKSRPFTRQENTVIQACADSCYTIASAGGFGSTLLGLNKKTYELAGDSPGNVPGSYKEPGIGWMTGFLLAICFGGLLSLIPLRKEASPWVPKILRDQFFFDFSLTYVGAGMICSHLVNLSTLLGAVLSWGIMWPLISKQKGVWYPADVPASSMKSLYGYKAFFCVGLIIGDGLYQFLKVTYVTSKSLHQRLNNKVVTNKVTDRDGMASPEEIQRDEIFKSDNIPSWMAYTGYAVLSIISSISIPLMFRQIKWYYVIVAYLLAPVLGFSNSYGAGLTDINMAYNYGKIALFIFAAWAGKKNGVIAGLVGGTLVKQLVLMSAELMHDLKTSYLTSTSPRSMLVAQAIGTGMGCIVSPLTFMLFYKAFDVGNPDSYWKAPYALIYRSMAILGVEGFLALPKHCLSISAGIFAFAMLLSIARDILPRRYGKYVPLPMAMAVPFLVGGSFAIDMCIGSFVVFVWEKMNKKEAAIQVPAVASGLICGDGIWVFPSSLLALAKINPPICMKFTPAS</sequence>
<keyword evidence="5 8" id="KW-1133">Transmembrane helix</keyword>
<dbReference type="Proteomes" id="UP000015105">
    <property type="component" value="Chromosome 7D"/>
</dbReference>
<evidence type="ECO:0000256" key="1">
    <source>
        <dbReference type="ARBA" id="ARBA00004141"/>
    </source>
</evidence>
<dbReference type="AlphaFoldDB" id="A0A453SNU6"/>
<dbReference type="GO" id="GO:0010039">
    <property type="term" value="P:response to iron ion"/>
    <property type="evidence" value="ECO:0007669"/>
    <property type="project" value="TreeGrafter"/>
</dbReference>
<dbReference type="Pfam" id="PF03169">
    <property type="entry name" value="OPT"/>
    <property type="match status" value="2"/>
</dbReference>
<organism evidence="9 10">
    <name type="scientific">Aegilops tauschii subsp. strangulata</name>
    <name type="common">Goatgrass</name>
    <dbReference type="NCBI Taxonomy" id="200361"/>
    <lineage>
        <taxon>Eukaryota</taxon>
        <taxon>Viridiplantae</taxon>
        <taxon>Streptophyta</taxon>
        <taxon>Embryophyta</taxon>
        <taxon>Tracheophyta</taxon>
        <taxon>Spermatophyta</taxon>
        <taxon>Magnoliopsida</taxon>
        <taxon>Liliopsida</taxon>
        <taxon>Poales</taxon>
        <taxon>Poaceae</taxon>
        <taxon>BOP clade</taxon>
        <taxon>Pooideae</taxon>
        <taxon>Triticodae</taxon>
        <taxon>Triticeae</taxon>
        <taxon>Triticinae</taxon>
        <taxon>Aegilops</taxon>
    </lineage>
</organism>
<dbReference type="EnsemblPlants" id="AET7Gv21018100.3">
    <property type="protein sequence ID" value="AET7Gv21018100.3"/>
    <property type="gene ID" value="AET7Gv21018100"/>
</dbReference>
<dbReference type="PANTHER" id="PTHR31645:SF58">
    <property type="match status" value="1"/>
</dbReference>
<dbReference type="GO" id="GO:0051980">
    <property type="term" value="F:iron-nicotianamine transmembrane transporter activity"/>
    <property type="evidence" value="ECO:0007669"/>
    <property type="project" value="TreeGrafter"/>
</dbReference>
<dbReference type="GO" id="GO:0035673">
    <property type="term" value="F:oligopeptide transmembrane transporter activity"/>
    <property type="evidence" value="ECO:0007669"/>
    <property type="project" value="InterPro"/>
</dbReference>
<evidence type="ECO:0000256" key="4">
    <source>
        <dbReference type="ARBA" id="ARBA00022692"/>
    </source>
</evidence>
<feature type="transmembrane region" description="Helical" evidence="8">
    <location>
        <begin position="140"/>
        <end position="173"/>
    </location>
</feature>
<keyword evidence="4 8" id="KW-0812">Transmembrane</keyword>
<comment type="similarity">
    <text evidence="2">Belongs to the YSL (TC 2.A.67.2) family.</text>
</comment>
<feature type="transmembrane region" description="Helical" evidence="8">
    <location>
        <begin position="194"/>
        <end position="214"/>
    </location>
</feature>
<keyword evidence="3" id="KW-0813">Transport</keyword>
<evidence type="ECO:0000313" key="9">
    <source>
        <dbReference type="EnsemblPlants" id="AET7Gv21018100.3"/>
    </source>
</evidence>
<name>A0A453SNU6_AEGTS</name>
<keyword evidence="10" id="KW-1185">Reference proteome</keyword>
<protein>
    <submittedName>
        <fullName evidence="9">Uncharacterized protein</fullName>
    </submittedName>
</protein>
<feature type="transmembrane region" description="Helical" evidence="8">
    <location>
        <begin position="263"/>
        <end position="282"/>
    </location>
</feature>
<dbReference type="PANTHER" id="PTHR31645">
    <property type="entry name" value="OLIGOPEPTIDE TRANSPORTER YGL114W-RELATED"/>
    <property type="match status" value="1"/>
</dbReference>
<dbReference type="InterPro" id="IPR004813">
    <property type="entry name" value="OPT"/>
</dbReference>
<feature type="transmembrane region" description="Helical" evidence="8">
    <location>
        <begin position="470"/>
        <end position="496"/>
    </location>
</feature>
<comment type="subcellular location">
    <subcellularLocation>
        <location evidence="1">Membrane</location>
        <topology evidence="1">Multi-pass membrane protein</topology>
    </subcellularLocation>
</comment>